<proteinExistence type="inferred from homology"/>
<keyword evidence="5 10" id="KW-0472">Membrane</keyword>
<feature type="region of interest" description="Disordered" evidence="11">
    <location>
        <begin position="1"/>
        <end position="54"/>
    </location>
</feature>
<dbReference type="InterPro" id="IPR025655">
    <property type="entry name" value="PEX14"/>
</dbReference>
<keyword evidence="4" id="KW-0811">Translocation</keyword>
<evidence type="ECO:0000256" key="8">
    <source>
        <dbReference type="ARBA" id="ARBA00029691"/>
    </source>
</evidence>
<dbReference type="STRING" id="595528.A0A0D2WI56"/>
<evidence type="ECO:0000256" key="4">
    <source>
        <dbReference type="ARBA" id="ARBA00023010"/>
    </source>
</evidence>
<keyword evidence="3 10" id="KW-0653">Protein transport</keyword>
<evidence type="ECO:0000256" key="1">
    <source>
        <dbReference type="ARBA" id="ARBA00005443"/>
    </source>
</evidence>
<keyword evidence="14" id="KW-1185">Reference proteome</keyword>
<dbReference type="AlphaFoldDB" id="A0A0D2WI56"/>
<name>A0A0D2WI56_CAPO3</name>
<dbReference type="GO" id="GO:0016560">
    <property type="term" value="P:protein import into peroxisome matrix, docking"/>
    <property type="evidence" value="ECO:0007669"/>
    <property type="project" value="UniProtKB-UniRule"/>
</dbReference>
<dbReference type="GO" id="GO:1990429">
    <property type="term" value="C:peroxisomal importomer complex"/>
    <property type="evidence" value="ECO:0007669"/>
    <property type="project" value="TreeGrafter"/>
</dbReference>
<evidence type="ECO:0000256" key="5">
    <source>
        <dbReference type="ARBA" id="ARBA00023136"/>
    </source>
</evidence>
<evidence type="ECO:0000313" key="14">
    <source>
        <dbReference type="Proteomes" id="UP000008743"/>
    </source>
</evidence>
<feature type="compositionally biased region" description="Low complexity" evidence="11">
    <location>
        <begin position="417"/>
        <end position="429"/>
    </location>
</feature>
<sequence>MASESTSAGLALEQPQPADSITTTTTTTPTTTSSSSSSSSSAGAGAGAGTTSLREDLLDTATKFLRNPKVQQAPKAKRVAFLEQKGLTAAEIDEAFRRVGPDAPPSQPAAVGSSIQPAQQQQHAQQAIATIHGHLQQQQLPPMGYAPQPQQYPAQQYAGQYGPPQQYYNQQQQPFMMMPPPPPPPHEVALAPLGWKDYAVASAALGAAGYGVWRLTRQFITPHLPEWLVRPDSAADGATTATTTETNEDNSANSNNSNNSNFRQHLDSSLNELKQSVAATVSSVRELADAHKMQADQNEVVMQSLSSDVALLKSMIASPTFGASSAASQDAALAELRSELASLKGLLLNRKQFPSTPSGSSTGFAAAGAASPTPGTPSSSSASLPAWQRSYMVKRPTPPVDSPKNDGTVETTRDEIASASAPTTTTPATVENGTVLETSANDLPAREDSPTPVEQQPQ</sequence>
<dbReference type="GO" id="GO:0005102">
    <property type="term" value="F:signaling receptor binding"/>
    <property type="evidence" value="ECO:0007669"/>
    <property type="project" value="TreeGrafter"/>
</dbReference>
<evidence type="ECO:0000259" key="12">
    <source>
        <dbReference type="Pfam" id="PF04695"/>
    </source>
</evidence>
<dbReference type="Proteomes" id="UP000008743">
    <property type="component" value="Unassembled WGS sequence"/>
</dbReference>
<dbReference type="EMBL" id="KE346360">
    <property type="protein sequence ID" value="KJE89490.1"/>
    <property type="molecule type" value="Genomic_DNA"/>
</dbReference>
<dbReference type="PANTHER" id="PTHR23058">
    <property type="entry name" value="PEROXISOMAL MEMBRANE PROTEIN PEX14"/>
    <property type="match status" value="1"/>
</dbReference>
<dbReference type="InterPro" id="IPR006785">
    <property type="entry name" value="Pex14_N"/>
</dbReference>
<comment type="function">
    <text evidence="10">Component of the PEX13-PEX14 docking complex, a translocon channel that specifically mediates the import of peroxisomal cargo proteins bound to PEX5 receptor. The PEX13-PEX14 docking complex forms a large import pore which can be opened to a diameter of about 9 nm. Mechanistically, PEX5 receptor along with cargo proteins associates with the PEX14 subunit of the PEX13-PEX14 docking complex in the cytosol, leading to the insertion of the receptor into the organelle membrane with the concomitant translocation of the cargo into the peroxisome matrix.</text>
</comment>
<gene>
    <name evidence="13" type="ORF">CAOG_000951</name>
</gene>
<dbReference type="OrthoDB" id="441517at2759"/>
<reference evidence="14" key="1">
    <citation type="submission" date="2011-02" db="EMBL/GenBank/DDBJ databases">
        <title>The Genome Sequence of Capsaspora owczarzaki ATCC 30864.</title>
        <authorList>
            <person name="Russ C."/>
            <person name="Cuomo C."/>
            <person name="Burger G."/>
            <person name="Gray M.W."/>
            <person name="Holland P.W.H."/>
            <person name="King N."/>
            <person name="Lang F.B.F."/>
            <person name="Roger A.J."/>
            <person name="Ruiz-Trillo I."/>
            <person name="Young S.K."/>
            <person name="Zeng Q."/>
            <person name="Gargeya S."/>
            <person name="Alvarado L."/>
            <person name="Berlin A."/>
            <person name="Chapman S.B."/>
            <person name="Chen Z."/>
            <person name="Freedman E."/>
            <person name="Gellesch M."/>
            <person name="Goldberg J."/>
            <person name="Griggs A."/>
            <person name="Gujja S."/>
            <person name="Heilman E."/>
            <person name="Heiman D."/>
            <person name="Howarth C."/>
            <person name="Mehta T."/>
            <person name="Neiman D."/>
            <person name="Pearson M."/>
            <person name="Roberts A."/>
            <person name="Saif S."/>
            <person name="Shea T."/>
            <person name="Shenoy N."/>
            <person name="Sisk P."/>
            <person name="Stolte C."/>
            <person name="Sykes S."/>
            <person name="White J."/>
            <person name="Yandava C."/>
            <person name="Haas B."/>
            <person name="Nusbaum C."/>
            <person name="Birren B."/>
        </authorList>
    </citation>
    <scope>NUCLEOTIDE SEQUENCE</scope>
    <source>
        <strain evidence="14">ATCC 30864</strain>
    </source>
</reference>
<evidence type="ECO:0000256" key="3">
    <source>
        <dbReference type="ARBA" id="ARBA00022927"/>
    </source>
</evidence>
<feature type="region of interest" description="Disordered" evidence="11">
    <location>
        <begin position="354"/>
        <end position="458"/>
    </location>
</feature>
<accession>A0A0D2WI56</accession>
<evidence type="ECO:0000256" key="10">
    <source>
        <dbReference type="RuleBase" id="RU367032"/>
    </source>
</evidence>
<organism evidence="13 14">
    <name type="scientific">Capsaspora owczarzaki (strain ATCC 30864)</name>
    <dbReference type="NCBI Taxonomy" id="595528"/>
    <lineage>
        <taxon>Eukaryota</taxon>
        <taxon>Filasterea</taxon>
        <taxon>Capsaspora</taxon>
    </lineage>
</organism>
<dbReference type="RefSeq" id="XP_004365822.1">
    <property type="nucleotide sequence ID" value="XM_004365765.2"/>
</dbReference>
<evidence type="ECO:0000256" key="9">
    <source>
        <dbReference type="ARBA" id="ARBA00046271"/>
    </source>
</evidence>
<dbReference type="Pfam" id="PF04695">
    <property type="entry name" value="Pex14_N"/>
    <property type="match status" value="1"/>
</dbReference>
<feature type="compositionally biased region" description="Polar residues" evidence="11">
    <location>
        <begin position="431"/>
        <end position="441"/>
    </location>
</feature>
<dbReference type="GO" id="GO:0005778">
    <property type="term" value="C:peroxisomal membrane"/>
    <property type="evidence" value="ECO:0007669"/>
    <property type="project" value="UniProtKB-SubCell"/>
</dbReference>
<feature type="compositionally biased region" description="Low complexity" evidence="11">
    <location>
        <begin position="354"/>
        <end position="386"/>
    </location>
</feature>
<evidence type="ECO:0000256" key="11">
    <source>
        <dbReference type="SAM" id="MobiDB-lite"/>
    </source>
</evidence>
<protein>
    <recommendedName>
        <fullName evidence="7 10">Peroxisomal membrane protein PEX14</fullName>
    </recommendedName>
    <alternativeName>
        <fullName evidence="8 10">Peroxin-14</fullName>
    </alternativeName>
</protein>
<comment type="subcellular location">
    <subcellularLocation>
        <location evidence="9 10">Peroxisome membrane</location>
    </subcellularLocation>
</comment>
<comment type="similarity">
    <text evidence="1 10">Belongs to the peroxin-14 family.</text>
</comment>
<evidence type="ECO:0000256" key="6">
    <source>
        <dbReference type="ARBA" id="ARBA00023140"/>
    </source>
</evidence>
<evidence type="ECO:0000256" key="2">
    <source>
        <dbReference type="ARBA" id="ARBA00022448"/>
    </source>
</evidence>
<keyword evidence="2 10" id="KW-0813">Transport</keyword>
<dbReference type="OMA" id="TAHDETI"/>
<keyword evidence="6 10" id="KW-0576">Peroxisome</keyword>
<evidence type="ECO:0000256" key="7">
    <source>
        <dbReference type="ARBA" id="ARBA00029502"/>
    </source>
</evidence>
<feature type="compositionally biased region" description="Low complexity" evidence="11">
    <location>
        <begin position="236"/>
        <end position="261"/>
    </location>
</feature>
<feature type="domain" description="Peroxisome membrane anchor protein Pex14p N-terminal" evidence="12">
    <location>
        <begin position="54"/>
        <end position="98"/>
    </location>
</feature>
<dbReference type="Gene3D" id="1.10.10.10">
    <property type="entry name" value="Winged helix-like DNA-binding domain superfamily/Winged helix DNA-binding domain"/>
    <property type="match status" value="1"/>
</dbReference>
<feature type="region of interest" description="Disordered" evidence="11">
    <location>
        <begin position="236"/>
        <end position="264"/>
    </location>
</feature>
<dbReference type="eggNOG" id="KOG2629">
    <property type="taxonomic scope" value="Eukaryota"/>
</dbReference>
<dbReference type="InParanoid" id="A0A0D2WI56"/>
<dbReference type="InterPro" id="IPR036388">
    <property type="entry name" value="WH-like_DNA-bd_sf"/>
</dbReference>
<feature type="compositionally biased region" description="Low complexity" evidence="11">
    <location>
        <begin position="22"/>
        <end position="43"/>
    </location>
</feature>
<evidence type="ECO:0000313" key="13">
    <source>
        <dbReference type="EMBL" id="KJE89490.1"/>
    </source>
</evidence>
<dbReference type="PANTHER" id="PTHR23058:SF0">
    <property type="entry name" value="PEROXISOMAL MEMBRANE PROTEIN PEX14"/>
    <property type="match status" value="1"/>
</dbReference>